<gene>
    <name evidence="2" type="ORF">PoB_007366400</name>
</gene>
<comment type="caution">
    <text evidence="2">The sequence shown here is derived from an EMBL/GenBank/DDBJ whole genome shotgun (WGS) entry which is preliminary data.</text>
</comment>
<protein>
    <submittedName>
        <fullName evidence="2">Uncharacterized protein</fullName>
    </submittedName>
</protein>
<sequence length="326" mass="36751">MSFTQGTLISCGKFSRYQWLSSSLSPQTYGYFKKMSGTYEFFIKAHLRCSSMKVQAQISTGLSKDHVTPRLESATQPPSSGERRSEHFKAVAYECQIKQIKNSSSSCRFCSKCKAGNAMKVTSMEKPRQNSMVDLLSTDRPADTYLDGRSKHRFPIGLDPSLSDSSLRERKYKNLLSSHCLPTRQFSSADVKANTHRKLQHKTQKSLIPGAKLHLDKTLSRTFCSSISKAQSGTVMTDGSESDKGSLLAEISQEFGNPDWGKLIRGWMLWNADEDQKEKVDFVVVPFIKRFLCDEKLLMENLIVLLFSTLVNNAKGPSRDLEPNFR</sequence>
<feature type="region of interest" description="Disordered" evidence="1">
    <location>
        <begin position="65"/>
        <end position="85"/>
    </location>
</feature>
<organism evidence="2 3">
    <name type="scientific">Plakobranchus ocellatus</name>
    <dbReference type="NCBI Taxonomy" id="259542"/>
    <lineage>
        <taxon>Eukaryota</taxon>
        <taxon>Metazoa</taxon>
        <taxon>Spiralia</taxon>
        <taxon>Lophotrochozoa</taxon>
        <taxon>Mollusca</taxon>
        <taxon>Gastropoda</taxon>
        <taxon>Heterobranchia</taxon>
        <taxon>Euthyneura</taxon>
        <taxon>Panpulmonata</taxon>
        <taxon>Sacoglossa</taxon>
        <taxon>Placobranchoidea</taxon>
        <taxon>Plakobranchidae</taxon>
        <taxon>Plakobranchus</taxon>
    </lineage>
</organism>
<name>A0AAV4DT26_9GAST</name>
<dbReference type="AlphaFoldDB" id="A0AAV4DT26"/>
<keyword evidence="3" id="KW-1185">Reference proteome</keyword>
<accession>A0AAV4DT26</accession>
<evidence type="ECO:0000313" key="3">
    <source>
        <dbReference type="Proteomes" id="UP000735302"/>
    </source>
</evidence>
<proteinExistence type="predicted"/>
<evidence type="ECO:0000256" key="1">
    <source>
        <dbReference type="SAM" id="MobiDB-lite"/>
    </source>
</evidence>
<reference evidence="2 3" key="1">
    <citation type="journal article" date="2021" name="Elife">
        <title>Chloroplast acquisition without the gene transfer in kleptoplastic sea slugs, Plakobranchus ocellatus.</title>
        <authorList>
            <person name="Maeda T."/>
            <person name="Takahashi S."/>
            <person name="Yoshida T."/>
            <person name="Shimamura S."/>
            <person name="Takaki Y."/>
            <person name="Nagai Y."/>
            <person name="Toyoda A."/>
            <person name="Suzuki Y."/>
            <person name="Arimoto A."/>
            <person name="Ishii H."/>
            <person name="Satoh N."/>
            <person name="Nishiyama T."/>
            <person name="Hasebe M."/>
            <person name="Maruyama T."/>
            <person name="Minagawa J."/>
            <person name="Obokata J."/>
            <person name="Shigenobu S."/>
        </authorList>
    </citation>
    <scope>NUCLEOTIDE SEQUENCE [LARGE SCALE GENOMIC DNA]</scope>
</reference>
<evidence type="ECO:0000313" key="2">
    <source>
        <dbReference type="EMBL" id="GFO47159.1"/>
    </source>
</evidence>
<dbReference type="EMBL" id="BLXT01008250">
    <property type="protein sequence ID" value="GFO47159.1"/>
    <property type="molecule type" value="Genomic_DNA"/>
</dbReference>
<dbReference type="Proteomes" id="UP000735302">
    <property type="component" value="Unassembled WGS sequence"/>
</dbReference>